<dbReference type="AlphaFoldDB" id="A0ABD3N1Y8"/>
<evidence type="ECO:0000256" key="2">
    <source>
        <dbReference type="ARBA" id="ARBA00004922"/>
    </source>
</evidence>
<protein>
    <recommendedName>
        <fullName evidence="8">alpha-1,2-Mannosidase</fullName>
        <ecNumber evidence="8">3.2.1.-</ecNumber>
    </recommendedName>
</protein>
<evidence type="ECO:0000256" key="7">
    <source>
        <dbReference type="PIRSR" id="PIRSR601382-3"/>
    </source>
</evidence>
<keyword evidence="12" id="KW-1185">Reference proteome</keyword>
<comment type="cofactor">
    <cofactor evidence="1">
        <name>Ca(2+)</name>
        <dbReference type="ChEBI" id="CHEBI:29108"/>
    </cofactor>
</comment>
<evidence type="ECO:0000256" key="8">
    <source>
        <dbReference type="RuleBase" id="RU361193"/>
    </source>
</evidence>
<dbReference type="EMBL" id="JALLAZ020001637">
    <property type="protein sequence ID" value="KAL3770118.1"/>
    <property type="molecule type" value="Genomic_DNA"/>
</dbReference>
<dbReference type="GO" id="GO:0016798">
    <property type="term" value="F:hydrolase activity, acting on glycosyl bonds"/>
    <property type="evidence" value="ECO:0007669"/>
    <property type="project" value="UniProtKB-KW"/>
</dbReference>
<comment type="pathway">
    <text evidence="2">Protein modification; protein glycosylation.</text>
</comment>
<evidence type="ECO:0000313" key="11">
    <source>
        <dbReference type="EMBL" id="KAL3770118.1"/>
    </source>
</evidence>
<dbReference type="PANTHER" id="PTHR11742:SF6">
    <property type="entry name" value="MANNOSYL-OLIGOSACCHARIDE ALPHA-1,2-MANNOSIDASE IA-RELATED"/>
    <property type="match status" value="1"/>
</dbReference>
<organism evidence="11 12">
    <name type="scientific">Stephanodiscus triporus</name>
    <dbReference type="NCBI Taxonomy" id="2934178"/>
    <lineage>
        <taxon>Eukaryota</taxon>
        <taxon>Sar</taxon>
        <taxon>Stramenopiles</taxon>
        <taxon>Ochrophyta</taxon>
        <taxon>Bacillariophyta</taxon>
        <taxon>Coscinodiscophyceae</taxon>
        <taxon>Thalassiosirophycidae</taxon>
        <taxon>Stephanodiscales</taxon>
        <taxon>Stephanodiscaceae</taxon>
        <taxon>Stephanodiscus</taxon>
    </lineage>
</organism>
<keyword evidence="10" id="KW-1133">Transmembrane helix</keyword>
<accession>A0ABD3N1Y8</accession>
<dbReference type="Proteomes" id="UP001530315">
    <property type="component" value="Unassembled WGS sequence"/>
</dbReference>
<dbReference type="PRINTS" id="PR00747">
    <property type="entry name" value="GLYHDRLASE47"/>
</dbReference>
<keyword evidence="4 8" id="KW-0378">Hydrolase</keyword>
<feature type="active site" evidence="6">
    <location>
        <position position="697"/>
    </location>
</feature>
<evidence type="ECO:0000256" key="5">
    <source>
        <dbReference type="ARBA" id="ARBA00023157"/>
    </source>
</evidence>
<dbReference type="InterPro" id="IPR050749">
    <property type="entry name" value="Glycosyl_Hydrolase_47"/>
</dbReference>
<evidence type="ECO:0000256" key="6">
    <source>
        <dbReference type="PIRSR" id="PIRSR601382-1"/>
    </source>
</evidence>
<feature type="compositionally biased region" description="Gly residues" evidence="9">
    <location>
        <begin position="242"/>
        <end position="251"/>
    </location>
</feature>
<comment type="similarity">
    <text evidence="3 8">Belongs to the glycosyl hydrolase 47 family.</text>
</comment>
<feature type="active site" description="Proton donor" evidence="6">
    <location>
        <position position="430"/>
    </location>
</feature>
<dbReference type="PANTHER" id="PTHR11742">
    <property type="entry name" value="MANNOSYL-OLIGOSACCHARIDE ALPHA-1,2-MANNOSIDASE-RELATED"/>
    <property type="match status" value="1"/>
</dbReference>
<proteinExistence type="inferred from homology"/>
<comment type="caution">
    <text evidence="11">The sequence shown here is derived from an EMBL/GenBank/DDBJ whole genome shotgun (WGS) entry which is preliminary data.</text>
</comment>
<evidence type="ECO:0000256" key="1">
    <source>
        <dbReference type="ARBA" id="ARBA00001913"/>
    </source>
</evidence>
<evidence type="ECO:0000256" key="10">
    <source>
        <dbReference type="SAM" id="Phobius"/>
    </source>
</evidence>
<dbReference type="InterPro" id="IPR001382">
    <property type="entry name" value="Glyco_hydro_47"/>
</dbReference>
<name>A0ABD3N1Y8_9STRA</name>
<feature type="region of interest" description="Disordered" evidence="9">
    <location>
        <begin position="106"/>
        <end position="131"/>
    </location>
</feature>
<dbReference type="Gene3D" id="1.50.10.10">
    <property type="match status" value="1"/>
</dbReference>
<feature type="active site" evidence="6">
    <location>
        <position position="559"/>
    </location>
</feature>
<evidence type="ECO:0000256" key="9">
    <source>
        <dbReference type="SAM" id="MobiDB-lite"/>
    </source>
</evidence>
<feature type="transmembrane region" description="Helical" evidence="10">
    <location>
        <begin position="40"/>
        <end position="58"/>
    </location>
</feature>
<evidence type="ECO:0000313" key="12">
    <source>
        <dbReference type="Proteomes" id="UP001530315"/>
    </source>
</evidence>
<feature type="disulfide bond" evidence="7">
    <location>
        <begin position="623"/>
        <end position="659"/>
    </location>
</feature>
<dbReference type="SUPFAM" id="SSF48225">
    <property type="entry name" value="Seven-hairpin glycosidases"/>
    <property type="match status" value="1"/>
</dbReference>
<evidence type="ECO:0000256" key="3">
    <source>
        <dbReference type="ARBA" id="ARBA00007658"/>
    </source>
</evidence>
<dbReference type="EC" id="3.2.1.-" evidence="8"/>
<keyword evidence="5 7" id="KW-1015">Disulfide bond</keyword>
<dbReference type="InterPro" id="IPR012341">
    <property type="entry name" value="6hp_glycosidase-like_sf"/>
</dbReference>
<sequence>MRLLSGANPAAPSIGARRGIVRRKASSSSTRTMTLDQRSIIVLLALCATIFVAGLVVGTRVLGSPPSIDGADGHVTAEMSPLAAATANMKPDLQRLILESARAEVEERKESSSAAAHHHRLRGELPPGDANYNPHRHVDDAFVDVGGGGGDGDGGMYAGDIGDHGRGGGGVVVGGGKVKADVGGDGEKIGSDSMREHFLEAVKSEIRHDGQRIVEGMHKLKERARGVAEDVIKKKLERHGLLRGGGGGRAGEGGKENNNSNNNIDDARRGGVGTGVDDVKSEQQHAARGYYPYMTIAVGEDYNFQQYEPLGGGRFVEYKDGDSPYDITNKIIEQSDILARSRRHHVLGAMRHVWKNYVERAFGKDEIKPVSGGNTNRWGGMGTSLVDSLDTLWLMGMKDEFWHARDWVRDHLSFDGVSGEDQVHGVSFFETTIRSLGGLLAAYDLSRDEAFLKKADDLGYRLAKAYDTPSGLPHSSINIVDGRTNDDIGCLADVGTEQVEFRYLARATGKRDYADRTERAFDQLRKMQPKDGLLFQDVKDGNGNPFFSGDKVSFGAMGDSTYEYMLKIWIQGGRKEDKYREMWDKAMTGMHEQLLQKSNPNGLAYIADRYSNRLDHKMDHLVCFMGGSLALSAYTDPLGLDSPRAQRDLKAAKAIAYTCYQMYARTRSGLAPEFYQFEGDNDMVVAGRAPFYILRPEAVEAFYYLSKLTGDPIYRVRFCAMAAAPHFVFQHSEIDILNKGDARKNSVNDAAEAGGIGDEMRSSICDAFLELGAEDVLRNVAGRHQGSVDEAYAALRDLGRKVSLIKFNA</sequence>
<keyword evidence="10" id="KW-0472">Membrane</keyword>
<dbReference type="InterPro" id="IPR036026">
    <property type="entry name" value="Seven-hairpin_glycosidases"/>
</dbReference>
<gene>
    <name evidence="11" type="ORF">ACHAW5_009659</name>
</gene>
<feature type="region of interest" description="Disordered" evidence="9">
    <location>
        <begin position="242"/>
        <end position="283"/>
    </location>
</feature>
<keyword evidence="10" id="KW-0812">Transmembrane</keyword>
<feature type="active site" description="Proton donor" evidence="6">
    <location>
        <position position="673"/>
    </location>
</feature>
<dbReference type="Pfam" id="PF01532">
    <property type="entry name" value="Glyco_hydro_47"/>
    <property type="match status" value="1"/>
</dbReference>
<evidence type="ECO:0000256" key="4">
    <source>
        <dbReference type="ARBA" id="ARBA00022801"/>
    </source>
</evidence>
<keyword evidence="8" id="KW-0326">Glycosidase</keyword>
<reference evidence="11 12" key="1">
    <citation type="submission" date="2024-10" db="EMBL/GenBank/DDBJ databases">
        <title>Updated reference genomes for cyclostephanoid diatoms.</title>
        <authorList>
            <person name="Roberts W.R."/>
            <person name="Alverson A.J."/>
        </authorList>
    </citation>
    <scope>NUCLEOTIDE SEQUENCE [LARGE SCALE GENOMIC DNA]</scope>
    <source>
        <strain evidence="11 12">AJA276-08</strain>
    </source>
</reference>